<organism evidence="2 3">
    <name type="scientific">Streptomyces lycii</name>
    <dbReference type="NCBI Taxonomy" id="2654337"/>
    <lineage>
        <taxon>Bacteria</taxon>
        <taxon>Bacillati</taxon>
        <taxon>Actinomycetota</taxon>
        <taxon>Actinomycetes</taxon>
        <taxon>Kitasatosporales</taxon>
        <taxon>Streptomycetaceae</taxon>
        <taxon>Streptomyces</taxon>
    </lineage>
</organism>
<comment type="caution">
    <text evidence="2">The sequence shown here is derived from an EMBL/GenBank/DDBJ whole genome shotgun (WGS) entry which is preliminary data.</text>
</comment>
<evidence type="ECO:0000313" key="3">
    <source>
        <dbReference type="Proteomes" id="UP000621266"/>
    </source>
</evidence>
<protein>
    <submittedName>
        <fullName evidence="2">Uncharacterized protein</fullName>
    </submittedName>
</protein>
<evidence type="ECO:0000256" key="1">
    <source>
        <dbReference type="SAM" id="MobiDB-lite"/>
    </source>
</evidence>
<gene>
    <name evidence="2" type="ORF">GCU69_18320</name>
</gene>
<name>A0ABQ7FHE3_9ACTN</name>
<dbReference type="Proteomes" id="UP000621266">
    <property type="component" value="Unassembled WGS sequence"/>
</dbReference>
<dbReference type="EMBL" id="WHPN01000301">
    <property type="protein sequence ID" value="KAF4407750.1"/>
    <property type="molecule type" value="Genomic_DNA"/>
</dbReference>
<accession>A0ABQ7FHE3</accession>
<evidence type="ECO:0000313" key="2">
    <source>
        <dbReference type="EMBL" id="KAF4407750.1"/>
    </source>
</evidence>
<feature type="region of interest" description="Disordered" evidence="1">
    <location>
        <begin position="1"/>
        <end position="31"/>
    </location>
</feature>
<dbReference type="RefSeq" id="WP_156206621.1">
    <property type="nucleotide sequence ID" value="NZ_WHPN01000301.1"/>
</dbReference>
<proteinExistence type="predicted"/>
<sequence length="73" mass="7821">MNEQPPVVVHPPDGSGRRRVGIRGQDVGSATGPRDLLEFLRRAGLDPDQIALDDPALIRWRGGGPDDWPGSPG</sequence>
<keyword evidence="3" id="KW-1185">Reference proteome</keyword>
<reference evidence="2 3" key="1">
    <citation type="submission" date="2019-10" db="EMBL/GenBank/DDBJ databases">
        <title>Streptomyces tenebrisbrunneis sp.nov., an endogenous actinomycete isolated from of Lycium ruthenicum.</title>
        <authorList>
            <person name="Ma L."/>
        </authorList>
    </citation>
    <scope>NUCLEOTIDE SEQUENCE [LARGE SCALE GENOMIC DNA]</scope>
    <source>
        <strain evidence="2 3">TRM 66187</strain>
    </source>
</reference>